<accession>A0A645D7R9</accession>
<dbReference type="GO" id="GO:0016020">
    <property type="term" value="C:membrane"/>
    <property type="evidence" value="ECO:0007669"/>
    <property type="project" value="UniProtKB-SubCell"/>
</dbReference>
<evidence type="ECO:0000256" key="2">
    <source>
        <dbReference type="ARBA" id="ARBA00022692"/>
    </source>
</evidence>
<comment type="caution">
    <text evidence="6">The sequence shown here is derived from an EMBL/GenBank/DDBJ whole genome shotgun (WGS) entry which is preliminary data.</text>
</comment>
<evidence type="ECO:0008006" key="7">
    <source>
        <dbReference type="Google" id="ProtNLM"/>
    </source>
</evidence>
<feature type="transmembrane region" description="Helical" evidence="5">
    <location>
        <begin position="75"/>
        <end position="94"/>
    </location>
</feature>
<sequence>MLAYLFSQGIANSGLVDKLFEPYLFRFANTPVKTLLSIIAMYIITIYMIPQPLARLIIVAMLFRSFLSNTTASTETVSILMYACFIFYAVVNMATRNADIIMNNASLAFAGVSMSDGQWIKYMAVPVIIYGGLICALFIFLFRKNLIGIQFSIAKPSGEQDKPKLNKTERQTLVIILFTILLWMTEGIHSINAILVTFASSLLLFGLKVLSKKDFKAIDVTTLVFLTAAFSIGGVMKACGAADIVFSQLAVLFPKQYSPLYLVIMIFVGVLMHMILGSNITTLSVVVPGLTVICSNVLRPEIIMFVAFNSIAFHSILPFHSAAMMIGFSNGYFPSKYVAKLGIPVTFLLFAATMFLFVPWWKWIGAM</sequence>
<feature type="transmembrane region" description="Helical" evidence="5">
    <location>
        <begin position="261"/>
        <end position="290"/>
    </location>
</feature>
<evidence type="ECO:0000256" key="4">
    <source>
        <dbReference type="ARBA" id="ARBA00023136"/>
    </source>
</evidence>
<organism evidence="6">
    <name type="scientific">bioreactor metagenome</name>
    <dbReference type="NCBI Taxonomy" id="1076179"/>
    <lineage>
        <taxon>unclassified sequences</taxon>
        <taxon>metagenomes</taxon>
        <taxon>ecological metagenomes</taxon>
    </lineage>
</organism>
<feature type="transmembrane region" description="Helical" evidence="5">
    <location>
        <begin position="223"/>
        <end position="249"/>
    </location>
</feature>
<proteinExistence type="predicted"/>
<feature type="transmembrane region" description="Helical" evidence="5">
    <location>
        <begin position="341"/>
        <end position="361"/>
    </location>
</feature>
<feature type="transmembrane region" description="Helical" evidence="5">
    <location>
        <begin position="119"/>
        <end position="142"/>
    </location>
</feature>
<dbReference type="Pfam" id="PF00939">
    <property type="entry name" value="Na_sulph_symp"/>
    <property type="match status" value="1"/>
</dbReference>
<comment type="subcellular location">
    <subcellularLocation>
        <location evidence="1">Membrane</location>
        <topology evidence="1">Multi-pass membrane protein</topology>
    </subcellularLocation>
</comment>
<dbReference type="GO" id="GO:0022857">
    <property type="term" value="F:transmembrane transporter activity"/>
    <property type="evidence" value="ECO:0007669"/>
    <property type="project" value="InterPro"/>
</dbReference>
<reference evidence="6" key="1">
    <citation type="submission" date="2019-08" db="EMBL/GenBank/DDBJ databases">
        <authorList>
            <person name="Kucharzyk K."/>
            <person name="Murdoch R.W."/>
            <person name="Higgins S."/>
            <person name="Loffler F."/>
        </authorList>
    </citation>
    <scope>NUCLEOTIDE SEQUENCE</scope>
</reference>
<dbReference type="InterPro" id="IPR001898">
    <property type="entry name" value="SLC13A/DASS"/>
</dbReference>
<dbReference type="AlphaFoldDB" id="A0A645D7R9"/>
<protein>
    <recommendedName>
        <fullName evidence="7">Sodium-dependent dicarboxylate transporter SdcS</fullName>
    </recommendedName>
</protein>
<evidence type="ECO:0000256" key="5">
    <source>
        <dbReference type="SAM" id="Phobius"/>
    </source>
</evidence>
<evidence type="ECO:0000313" key="6">
    <source>
        <dbReference type="EMBL" id="MPM85255.1"/>
    </source>
</evidence>
<feature type="transmembrane region" description="Helical" evidence="5">
    <location>
        <begin position="35"/>
        <end position="63"/>
    </location>
</feature>
<feature type="transmembrane region" description="Helical" evidence="5">
    <location>
        <begin position="302"/>
        <end position="321"/>
    </location>
</feature>
<keyword evidence="3 5" id="KW-1133">Transmembrane helix</keyword>
<keyword evidence="4 5" id="KW-0472">Membrane</keyword>
<name>A0A645D7R9_9ZZZZ</name>
<gene>
    <name evidence="6" type="ORF">SDC9_132333</name>
</gene>
<evidence type="ECO:0000256" key="1">
    <source>
        <dbReference type="ARBA" id="ARBA00004141"/>
    </source>
</evidence>
<keyword evidence="2 5" id="KW-0812">Transmembrane</keyword>
<dbReference type="EMBL" id="VSSQ01033602">
    <property type="protein sequence ID" value="MPM85255.1"/>
    <property type="molecule type" value="Genomic_DNA"/>
</dbReference>
<evidence type="ECO:0000256" key="3">
    <source>
        <dbReference type="ARBA" id="ARBA00022989"/>
    </source>
</evidence>
<feature type="transmembrane region" description="Helical" evidence="5">
    <location>
        <begin position="194"/>
        <end position="211"/>
    </location>
</feature>